<name>A0ABU6WNR0_9FABA</name>
<organism evidence="2 3">
    <name type="scientific">Stylosanthes scabra</name>
    <dbReference type="NCBI Taxonomy" id="79078"/>
    <lineage>
        <taxon>Eukaryota</taxon>
        <taxon>Viridiplantae</taxon>
        <taxon>Streptophyta</taxon>
        <taxon>Embryophyta</taxon>
        <taxon>Tracheophyta</taxon>
        <taxon>Spermatophyta</taxon>
        <taxon>Magnoliopsida</taxon>
        <taxon>eudicotyledons</taxon>
        <taxon>Gunneridae</taxon>
        <taxon>Pentapetalae</taxon>
        <taxon>rosids</taxon>
        <taxon>fabids</taxon>
        <taxon>Fabales</taxon>
        <taxon>Fabaceae</taxon>
        <taxon>Papilionoideae</taxon>
        <taxon>50 kb inversion clade</taxon>
        <taxon>dalbergioids sensu lato</taxon>
        <taxon>Dalbergieae</taxon>
        <taxon>Pterocarpus clade</taxon>
        <taxon>Stylosanthes</taxon>
    </lineage>
</organism>
<evidence type="ECO:0000313" key="2">
    <source>
        <dbReference type="EMBL" id="MED6187041.1"/>
    </source>
</evidence>
<gene>
    <name evidence="2" type="ORF">PIB30_072614</name>
</gene>
<proteinExistence type="predicted"/>
<dbReference type="Proteomes" id="UP001341840">
    <property type="component" value="Unassembled WGS sequence"/>
</dbReference>
<dbReference type="EMBL" id="JASCZI010182106">
    <property type="protein sequence ID" value="MED6187041.1"/>
    <property type="molecule type" value="Genomic_DNA"/>
</dbReference>
<accession>A0ABU6WNR0</accession>
<comment type="caution">
    <text evidence="2">The sequence shown here is derived from an EMBL/GenBank/DDBJ whole genome shotgun (WGS) entry which is preliminary data.</text>
</comment>
<evidence type="ECO:0000313" key="3">
    <source>
        <dbReference type="Proteomes" id="UP001341840"/>
    </source>
</evidence>
<feature type="compositionally biased region" description="Basic and acidic residues" evidence="1">
    <location>
        <begin position="23"/>
        <end position="61"/>
    </location>
</feature>
<protein>
    <submittedName>
        <fullName evidence="2">Uncharacterized protein</fullName>
    </submittedName>
</protein>
<feature type="region of interest" description="Disordered" evidence="1">
    <location>
        <begin position="1"/>
        <end position="99"/>
    </location>
</feature>
<keyword evidence="3" id="KW-1185">Reference proteome</keyword>
<sequence length="99" mass="11531">MVPYEQMSSRQHRSNPYHPFGKSGERKLEEQERRNLEHSARAPMPRREAWRLTPRRPEQQPRVKPSTPRRPKSSSRPSHPRLGVAQQASSTSRLLKANA</sequence>
<evidence type="ECO:0000256" key="1">
    <source>
        <dbReference type="SAM" id="MobiDB-lite"/>
    </source>
</evidence>
<reference evidence="2 3" key="1">
    <citation type="journal article" date="2023" name="Plants (Basel)">
        <title>Bridging the Gap: Combining Genomics and Transcriptomics Approaches to Understand Stylosanthes scabra, an Orphan Legume from the Brazilian Caatinga.</title>
        <authorList>
            <person name="Ferreira-Neto J.R.C."/>
            <person name="da Silva M.D."/>
            <person name="Binneck E."/>
            <person name="de Melo N.F."/>
            <person name="da Silva R.H."/>
            <person name="de Melo A.L.T.M."/>
            <person name="Pandolfi V."/>
            <person name="Bustamante F.O."/>
            <person name="Brasileiro-Vidal A.C."/>
            <person name="Benko-Iseppon A.M."/>
        </authorList>
    </citation>
    <scope>NUCLEOTIDE SEQUENCE [LARGE SCALE GENOMIC DNA]</scope>
    <source>
        <tissue evidence="2">Leaves</tissue>
    </source>
</reference>